<keyword evidence="9" id="KW-1185">Reference proteome</keyword>
<comment type="caution">
    <text evidence="8">The sequence shown here is derived from an EMBL/GenBank/DDBJ whole genome shotgun (WGS) entry which is preliminary data.</text>
</comment>
<evidence type="ECO:0000256" key="4">
    <source>
        <dbReference type="ARBA" id="ARBA00022982"/>
    </source>
</evidence>
<reference evidence="8 9" key="1">
    <citation type="submission" date="2019-05" db="EMBL/GenBank/DDBJ databases">
        <title>Draft genome sequence of Actinomadura geliboluensis A8036.</title>
        <authorList>
            <person name="Saricaoglu S."/>
            <person name="Isik K."/>
        </authorList>
    </citation>
    <scope>NUCLEOTIDE SEQUENCE [LARGE SCALE GENOMIC DNA]</scope>
    <source>
        <strain evidence="8 9">A8036</strain>
    </source>
</reference>
<comment type="cofactor">
    <cofactor evidence="1">
        <name>[3Fe-4S] cluster</name>
        <dbReference type="ChEBI" id="CHEBI:21137"/>
    </cofactor>
</comment>
<dbReference type="PANTHER" id="PTHR36923:SF3">
    <property type="entry name" value="FERREDOXIN"/>
    <property type="match status" value="1"/>
</dbReference>
<protein>
    <submittedName>
        <fullName evidence="8">Ferredoxin</fullName>
    </submittedName>
</protein>
<sequence>MRIAIDRDKCIGSGMCVLTEDTVFDQSDEDGRVLLLNERPGDDLADEVRYAVKWCPGRALTLIED</sequence>
<organism evidence="8 9">
    <name type="scientific">Actinomadura geliboluensis</name>
    <dbReference type="NCBI Taxonomy" id="882440"/>
    <lineage>
        <taxon>Bacteria</taxon>
        <taxon>Bacillati</taxon>
        <taxon>Actinomycetota</taxon>
        <taxon>Actinomycetes</taxon>
        <taxon>Streptosporangiales</taxon>
        <taxon>Thermomonosporaceae</taxon>
        <taxon>Actinomadura</taxon>
    </lineage>
</organism>
<dbReference type="Pfam" id="PF13459">
    <property type="entry name" value="Fer4_15"/>
    <property type="match status" value="1"/>
</dbReference>
<evidence type="ECO:0000256" key="1">
    <source>
        <dbReference type="ARBA" id="ARBA00001927"/>
    </source>
</evidence>
<keyword evidence="3" id="KW-0479">Metal-binding</keyword>
<keyword evidence="7" id="KW-0003">3Fe-4S</keyword>
<dbReference type="InterPro" id="IPR051269">
    <property type="entry name" value="Fe-S_cluster_ET"/>
</dbReference>
<dbReference type="RefSeq" id="WP_138634246.1">
    <property type="nucleotide sequence ID" value="NZ_VCKZ01000014.1"/>
</dbReference>
<keyword evidence="4" id="KW-0249">Electron transport</keyword>
<keyword evidence="5" id="KW-0408">Iron</keyword>
<evidence type="ECO:0000256" key="2">
    <source>
        <dbReference type="ARBA" id="ARBA00022448"/>
    </source>
</evidence>
<dbReference type="Proteomes" id="UP000305238">
    <property type="component" value="Unassembled WGS sequence"/>
</dbReference>
<dbReference type="AlphaFoldDB" id="A0A5S4H923"/>
<dbReference type="PANTHER" id="PTHR36923">
    <property type="entry name" value="FERREDOXIN"/>
    <property type="match status" value="1"/>
</dbReference>
<evidence type="ECO:0000256" key="3">
    <source>
        <dbReference type="ARBA" id="ARBA00022723"/>
    </source>
</evidence>
<evidence type="ECO:0000313" key="9">
    <source>
        <dbReference type="Proteomes" id="UP000305238"/>
    </source>
</evidence>
<keyword evidence="6" id="KW-0411">Iron-sulfur</keyword>
<gene>
    <name evidence="8" type="ORF">ETD96_04070</name>
</gene>
<dbReference type="GO" id="GO:0046872">
    <property type="term" value="F:metal ion binding"/>
    <property type="evidence" value="ECO:0007669"/>
    <property type="project" value="UniProtKB-KW"/>
</dbReference>
<dbReference type="GO" id="GO:0051538">
    <property type="term" value="F:3 iron, 4 sulfur cluster binding"/>
    <property type="evidence" value="ECO:0007669"/>
    <property type="project" value="UniProtKB-KW"/>
</dbReference>
<accession>A0A5S4H923</accession>
<dbReference type="SUPFAM" id="SSF54862">
    <property type="entry name" value="4Fe-4S ferredoxins"/>
    <property type="match status" value="1"/>
</dbReference>
<dbReference type="Gene3D" id="3.30.70.20">
    <property type="match status" value="1"/>
</dbReference>
<evidence type="ECO:0000256" key="5">
    <source>
        <dbReference type="ARBA" id="ARBA00023004"/>
    </source>
</evidence>
<dbReference type="OrthoDB" id="14703at2"/>
<evidence type="ECO:0000256" key="6">
    <source>
        <dbReference type="ARBA" id="ARBA00023014"/>
    </source>
</evidence>
<keyword evidence="2" id="KW-0813">Transport</keyword>
<proteinExistence type="predicted"/>
<evidence type="ECO:0000256" key="7">
    <source>
        <dbReference type="ARBA" id="ARBA00023291"/>
    </source>
</evidence>
<name>A0A5S4H923_9ACTN</name>
<evidence type="ECO:0000313" key="8">
    <source>
        <dbReference type="EMBL" id="TMR41765.1"/>
    </source>
</evidence>
<dbReference type="EMBL" id="VCKZ01000014">
    <property type="protein sequence ID" value="TMR41765.1"/>
    <property type="molecule type" value="Genomic_DNA"/>
</dbReference>